<evidence type="ECO:0000313" key="5">
    <source>
        <dbReference type="Proteomes" id="UP000829720"/>
    </source>
</evidence>
<keyword evidence="3" id="KW-0732">Signal</keyword>
<feature type="region of interest" description="Disordered" evidence="1">
    <location>
        <begin position="206"/>
        <end position="277"/>
    </location>
</feature>
<dbReference type="AlphaFoldDB" id="A0A8T3DET9"/>
<proteinExistence type="predicted"/>
<dbReference type="OrthoDB" id="10012075at2759"/>
<sequence>MSRSTCILLLTIVVVAVSTAATPPADAITSNNSENGTADTPPGDVTTRNNSENGTADTPPGHYTTSNDSENGTADGDLWTFLQTFLTKEICIAFAVGVVFATIIYGVCLCIFRSSPSEEHRKPRDQDDNSATALVTLMSVDQQNGMRGGTDEEQVSLQPIQSGSDGGVGVEGGEQAAGAVPGAGEGVAKDVDYATIDLNILKKREEEKEGQVTTQTDYAEIKRDKKHGNGHGEDGGGPAAEEGEAGVEMEGLGNEYPGAEQDEVSPYSEIKEVLMEV</sequence>
<keyword evidence="2" id="KW-0472">Membrane</keyword>
<evidence type="ECO:0000256" key="3">
    <source>
        <dbReference type="SAM" id="SignalP"/>
    </source>
</evidence>
<evidence type="ECO:0000256" key="1">
    <source>
        <dbReference type="SAM" id="MobiDB-lite"/>
    </source>
</evidence>
<accession>A0A8T3DET9</accession>
<feature type="transmembrane region" description="Helical" evidence="2">
    <location>
        <begin position="92"/>
        <end position="112"/>
    </location>
</feature>
<keyword evidence="2" id="KW-0812">Transmembrane</keyword>
<keyword evidence="5" id="KW-1185">Reference proteome</keyword>
<gene>
    <name evidence="4" type="ORF">AGOR_G00119500</name>
</gene>
<dbReference type="EMBL" id="JAERUA010000010">
    <property type="protein sequence ID" value="KAI1894802.1"/>
    <property type="molecule type" value="Genomic_DNA"/>
</dbReference>
<feature type="signal peptide" evidence="3">
    <location>
        <begin position="1"/>
        <end position="21"/>
    </location>
</feature>
<dbReference type="Proteomes" id="UP000829720">
    <property type="component" value="Unassembled WGS sequence"/>
</dbReference>
<feature type="compositionally biased region" description="Polar residues" evidence="1">
    <location>
        <begin position="46"/>
        <end position="56"/>
    </location>
</feature>
<feature type="region of interest" description="Disordered" evidence="1">
    <location>
        <begin position="24"/>
        <end position="70"/>
    </location>
</feature>
<comment type="caution">
    <text evidence="4">The sequence shown here is derived from an EMBL/GenBank/DDBJ whole genome shotgun (WGS) entry which is preliminary data.</text>
</comment>
<keyword evidence="2" id="KW-1133">Transmembrane helix</keyword>
<feature type="compositionally biased region" description="Polar residues" evidence="1">
    <location>
        <begin position="28"/>
        <end position="38"/>
    </location>
</feature>
<name>A0A8T3DET9_9TELE</name>
<protein>
    <submittedName>
        <fullName evidence="4">Uncharacterized protein</fullName>
    </submittedName>
</protein>
<organism evidence="4 5">
    <name type="scientific">Albula goreensis</name>
    <dbReference type="NCBI Taxonomy" id="1534307"/>
    <lineage>
        <taxon>Eukaryota</taxon>
        <taxon>Metazoa</taxon>
        <taxon>Chordata</taxon>
        <taxon>Craniata</taxon>
        <taxon>Vertebrata</taxon>
        <taxon>Euteleostomi</taxon>
        <taxon>Actinopterygii</taxon>
        <taxon>Neopterygii</taxon>
        <taxon>Teleostei</taxon>
        <taxon>Albuliformes</taxon>
        <taxon>Albulidae</taxon>
        <taxon>Albula</taxon>
    </lineage>
</organism>
<evidence type="ECO:0000256" key="2">
    <source>
        <dbReference type="SAM" id="Phobius"/>
    </source>
</evidence>
<feature type="chain" id="PRO_5035773148" evidence="3">
    <location>
        <begin position="22"/>
        <end position="277"/>
    </location>
</feature>
<evidence type="ECO:0000313" key="4">
    <source>
        <dbReference type="EMBL" id="KAI1894802.1"/>
    </source>
</evidence>
<reference evidence="4" key="1">
    <citation type="submission" date="2021-01" db="EMBL/GenBank/DDBJ databases">
        <authorList>
            <person name="Zahm M."/>
            <person name="Roques C."/>
            <person name="Cabau C."/>
            <person name="Klopp C."/>
            <person name="Donnadieu C."/>
            <person name="Jouanno E."/>
            <person name="Lampietro C."/>
            <person name="Louis A."/>
            <person name="Herpin A."/>
            <person name="Echchiki A."/>
            <person name="Berthelot C."/>
            <person name="Parey E."/>
            <person name="Roest-Crollius H."/>
            <person name="Braasch I."/>
            <person name="Postlethwait J."/>
            <person name="Bobe J."/>
            <person name="Montfort J."/>
            <person name="Bouchez O."/>
            <person name="Begum T."/>
            <person name="Mejri S."/>
            <person name="Adams A."/>
            <person name="Chen W.-J."/>
            <person name="Guiguen Y."/>
        </authorList>
    </citation>
    <scope>NUCLEOTIDE SEQUENCE</scope>
    <source>
        <tissue evidence="4">Blood</tissue>
    </source>
</reference>